<proteinExistence type="predicted"/>
<sequence length="230" mass="24734">MPPVFPGFHAPSASSLKPAYLTTSPRLSASLLPADRLNRASVVPPSLATHPRLDVVRVQYSHSSARWLRECLRHESLKDSIACEGSAHGAYLSCISQLLVSDFHAARYPATRISARWHPLSNVSALTTGSGRPASSLRALFSQARSADDETCSSPEGVAIHCKWFRHAKRWAWADAGMDPLAGTSIEAEAVSSGDSNSDDEADLAIHEFGLYADVVSMDSSTSARSNSQE</sequence>
<evidence type="ECO:0000313" key="1">
    <source>
        <dbReference type="EMBL" id="KAJ3551486.1"/>
    </source>
</evidence>
<dbReference type="EMBL" id="JANHOG010000795">
    <property type="protein sequence ID" value="KAJ3551486.1"/>
    <property type="molecule type" value="Genomic_DNA"/>
</dbReference>
<accession>A0ACC1T2C7</accession>
<evidence type="ECO:0000313" key="2">
    <source>
        <dbReference type="Proteomes" id="UP001148662"/>
    </source>
</evidence>
<comment type="caution">
    <text evidence="1">The sequence shown here is derived from an EMBL/GenBank/DDBJ whole genome shotgun (WGS) entry which is preliminary data.</text>
</comment>
<reference evidence="1" key="1">
    <citation type="submission" date="2022-07" db="EMBL/GenBank/DDBJ databases">
        <title>Genome Sequence of Phlebia brevispora.</title>
        <authorList>
            <person name="Buettner E."/>
        </authorList>
    </citation>
    <scope>NUCLEOTIDE SEQUENCE</scope>
    <source>
        <strain evidence="1">MPL23</strain>
    </source>
</reference>
<organism evidence="1 2">
    <name type="scientific">Phlebia brevispora</name>
    <dbReference type="NCBI Taxonomy" id="194682"/>
    <lineage>
        <taxon>Eukaryota</taxon>
        <taxon>Fungi</taxon>
        <taxon>Dikarya</taxon>
        <taxon>Basidiomycota</taxon>
        <taxon>Agaricomycotina</taxon>
        <taxon>Agaricomycetes</taxon>
        <taxon>Polyporales</taxon>
        <taxon>Meruliaceae</taxon>
        <taxon>Phlebia</taxon>
    </lineage>
</organism>
<dbReference type="Proteomes" id="UP001148662">
    <property type="component" value="Unassembled WGS sequence"/>
</dbReference>
<protein>
    <submittedName>
        <fullName evidence="1">Uncharacterized protein</fullName>
    </submittedName>
</protein>
<name>A0ACC1T2C7_9APHY</name>
<gene>
    <name evidence="1" type="ORF">NM688_g4677</name>
</gene>
<keyword evidence="2" id="KW-1185">Reference proteome</keyword>